<keyword evidence="15 18" id="KW-0496">Mitochondrion</keyword>
<proteinExistence type="inferred from homology"/>
<evidence type="ECO:0000259" key="21">
    <source>
        <dbReference type="PROSITE" id="PS50999"/>
    </source>
</evidence>
<evidence type="ECO:0000256" key="18">
    <source>
        <dbReference type="RuleBase" id="RU000457"/>
    </source>
</evidence>
<organism evidence="22">
    <name type="scientific">Chelonus formosanus</name>
    <dbReference type="NCBI Taxonomy" id="2739011"/>
    <lineage>
        <taxon>Eukaryota</taxon>
        <taxon>Metazoa</taxon>
        <taxon>Ecdysozoa</taxon>
        <taxon>Arthropoda</taxon>
        <taxon>Hexapoda</taxon>
        <taxon>Insecta</taxon>
        <taxon>Pterygota</taxon>
        <taxon>Neoptera</taxon>
        <taxon>Endopterygota</taxon>
        <taxon>Hymenoptera</taxon>
        <taxon>Apocrita</taxon>
        <taxon>Ichneumonoidea</taxon>
        <taxon>Braconidae</taxon>
        <taxon>Cheloninae</taxon>
        <taxon>Chelonus</taxon>
    </lineage>
</organism>
<reference evidence="22" key="1">
    <citation type="submission" date="2021-09" db="EMBL/GenBank/DDBJ databases">
        <title>Complete mitogenome of Chelonus formosanus (Hymenoptera: Braconidae).</title>
        <authorList>
            <person name="Zhao H.-Y."/>
        </authorList>
    </citation>
    <scope>NUCLEOTIDE SEQUENCE</scope>
    <source>
        <tissue evidence="22">Female adult</tissue>
    </source>
</reference>
<evidence type="ECO:0000256" key="15">
    <source>
        <dbReference type="ARBA" id="ARBA00023128"/>
    </source>
</evidence>
<evidence type="ECO:0000256" key="2">
    <source>
        <dbReference type="ARBA" id="ARBA00007866"/>
    </source>
</evidence>
<evidence type="ECO:0000256" key="19">
    <source>
        <dbReference type="SAM" id="Phobius"/>
    </source>
</evidence>
<dbReference type="SUPFAM" id="SSF49503">
    <property type="entry name" value="Cupredoxins"/>
    <property type="match status" value="1"/>
</dbReference>
<keyword evidence="7 18" id="KW-0812">Transmembrane</keyword>
<dbReference type="Gene3D" id="2.60.40.420">
    <property type="entry name" value="Cupredoxins - blue copper proteins"/>
    <property type="match status" value="1"/>
</dbReference>
<accession>A0A8K1PS54</accession>
<evidence type="ECO:0000256" key="5">
    <source>
        <dbReference type="ARBA" id="ARBA00022448"/>
    </source>
</evidence>
<dbReference type="GO" id="GO:0042773">
    <property type="term" value="P:ATP synthesis coupled electron transport"/>
    <property type="evidence" value="ECO:0007669"/>
    <property type="project" value="TreeGrafter"/>
</dbReference>
<sequence>MEIAMWMMMNFQDCSSFISLLMNYFHDFLMMILLMIIVLVMYMFMMILFNKLINLKILHNQFIEIIWTIIPMFILMYMVLPSLKILYLLEEVVSPYITLKVLGHQWYWSYEYSDFKDLLFDSYMISDLENSDSFRLMDVDNRVVLPNNMNIRFLISSMDVIHSWTLPSLGFKVDAIPGRLNQIMMNSFIMGLKYGQCSEICGMNHSFMPIVLEMVNLKLFLNWLMLN</sequence>
<dbReference type="CDD" id="cd13912">
    <property type="entry name" value="CcO_II_C"/>
    <property type="match status" value="1"/>
</dbReference>
<feature type="domain" description="Cytochrome oxidase subunit II transmembrane region profile" evidence="21">
    <location>
        <begin position="3"/>
        <end position="93"/>
    </location>
</feature>
<keyword evidence="5 18" id="KW-0813">Transport</keyword>
<evidence type="ECO:0000256" key="7">
    <source>
        <dbReference type="ARBA" id="ARBA00022692"/>
    </source>
</evidence>
<keyword evidence="11" id="KW-1278">Translocase</keyword>
<comment type="subunit">
    <text evidence="3">Component of the cytochrome c oxidase (complex IV, CIV), a multisubunit enzyme composed of a catalytic core of 3 subunits and several supernumerary subunits. The complex exists as a monomer or a dimer and forms supercomplexes (SCs) in the inner mitochondrial membrane with ubiquinol-cytochrome c oxidoreductase (cytochrome b-c1 complex, complex III, CIII).</text>
</comment>
<protein>
    <recommendedName>
        <fullName evidence="4 18">Cytochrome c oxidase subunit 2</fullName>
    </recommendedName>
</protein>
<feature type="transmembrane region" description="Helical" evidence="19">
    <location>
        <begin position="28"/>
        <end position="50"/>
    </location>
</feature>
<dbReference type="InterPro" id="IPR001505">
    <property type="entry name" value="Copper_CuA"/>
</dbReference>
<dbReference type="GO" id="GO:0004129">
    <property type="term" value="F:cytochrome-c oxidase activity"/>
    <property type="evidence" value="ECO:0007669"/>
    <property type="project" value="UniProtKB-EC"/>
</dbReference>
<gene>
    <name evidence="22" type="primary">cox2</name>
</gene>
<dbReference type="InterPro" id="IPR008972">
    <property type="entry name" value="Cupredoxin"/>
</dbReference>
<evidence type="ECO:0000256" key="6">
    <source>
        <dbReference type="ARBA" id="ARBA00022660"/>
    </source>
</evidence>
<evidence type="ECO:0000313" key="22">
    <source>
        <dbReference type="EMBL" id="UDP58212.1"/>
    </source>
</evidence>
<evidence type="ECO:0000256" key="16">
    <source>
        <dbReference type="ARBA" id="ARBA00023136"/>
    </source>
</evidence>
<comment type="catalytic activity">
    <reaction evidence="17">
        <text>4 Fe(II)-[cytochrome c] + O2 + 8 H(+)(in) = 4 Fe(III)-[cytochrome c] + 2 H2O + 4 H(+)(out)</text>
        <dbReference type="Rhea" id="RHEA:11436"/>
        <dbReference type="Rhea" id="RHEA-COMP:10350"/>
        <dbReference type="Rhea" id="RHEA-COMP:14399"/>
        <dbReference type="ChEBI" id="CHEBI:15377"/>
        <dbReference type="ChEBI" id="CHEBI:15378"/>
        <dbReference type="ChEBI" id="CHEBI:15379"/>
        <dbReference type="ChEBI" id="CHEBI:29033"/>
        <dbReference type="ChEBI" id="CHEBI:29034"/>
        <dbReference type="EC" id="7.1.1.9"/>
    </reaction>
    <physiologicalReaction direction="left-to-right" evidence="17">
        <dbReference type="Rhea" id="RHEA:11437"/>
    </physiologicalReaction>
</comment>
<keyword evidence="9 18" id="KW-0999">Mitochondrion inner membrane</keyword>
<comment type="cofactor">
    <cofactor evidence="18">
        <name>Cu cation</name>
        <dbReference type="ChEBI" id="CHEBI:23378"/>
    </cofactor>
    <text evidence="18">Binds a copper A center.</text>
</comment>
<dbReference type="InterPro" id="IPR045187">
    <property type="entry name" value="CcO_II"/>
</dbReference>
<dbReference type="EMBL" id="OK299152">
    <property type="protein sequence ID" value="UDP58212.1"/>
    <property type="molecule type" value="Genomic_DNA"/>
</dbReference>
<dbReference type="InterPro" id="IPR011759">
    <property type="entry name" value="Cyt_c_oxidase_su2_TM_dom"/>
</dbReference>
<dbReference type="FunFam" id="2.60.40.420:FF:000001">
    <property type="entry name" value="Cytochrome c oxidase subunit 2"/>
    <property type="match status" value="1"/>
</dbReference>
<evidence type="ECO:0000256" key="11">
    <source>
        <dbReference type="ARBA" id="ARBA00022967"/>
    </source>
</evidence>
<dbReference type="PANTHER" id="PTHR22888:SF9">
    <property type="entry name" value="CYTOCHROME C OXIDASE SUBUNIT 2"/>
    <property type="match status" value="1"/>
</dbReference>
<dbReference type="GeneID" id="70637181"/>
<dbReference type="PROSITE" id="PS00078">
    <property type="entry name" value="COX2"/>
    <property type="match status" value="1"/>
</dbReference>
<name>A0A8K1PS54_9HYME</name>
<dbReference type="GO" id="GO:0005507">
    <property type="term" value="F:copper ion binding"/>
    <property type="evidence" value="ECO:0007669"/>
    <property type="project" value="InterPro"/>
</dbReference>
<dbReference type="SUPFAM" id="SSF81464">
    <property type="entry name" value="Cytochrome c oxidase subunit II-like, transmembrane region"/>
    <property type="match status" value="1"/>
</dbReference>
<keyword evidence="6 18" id="KW-0679">Respiratory chain</keyword>
<feature type="transmembrane region" description="Helical" evidence="19">
    <location>
        <begin position="62"/>
        <end position="80"/>
    </location>
</feature>
<keyword evidence="10" id="KW-0460">Magnesium</keyword>
<keyword evidence="8 18" id="KW-0479">Metal-binding</keyword>
<evidence type="ECO:0000256" key="17">
    <source>
        <dbReference type="ARBA" id="ARBA00049512"/>
    </source>
</evidence>
<evidence type="ECO:0000259" key="20">
    <source>
        <dbReference type="PROSITE" id="PS50857"/>
    </source>
</evidence>
<dbReference type="InterPro" id="IPR002429">
    <property type="entry name" value="CcO_II-like_C"/>
</dbReference>
<dbReference type="Pfam" id="PF00116">
    <property type="entry name" value="COX2"/>
    <property type="match status" value="1"/>
</dbReference>
<keyword evidence="13 19" id="KW-1133">Transmembrane helix</keyword>
<keyword evidence="14 18" id="KW-0186">Copper</keyword>
<comment type="subcellular location">
    <subcellularLocation>
        <location evidence="1 18">Mitochondrion inner membrane</location>
        <topology evidence="1 18">Multi-pass membrane protein</topology>
    </subcellularLocation>
</comment>
<dbReference type="AlphaFoldDB" id="A0A8K1PS54"/>
<dbReference type="PANTHER" id="PTHR22888">
    <property type="entry name" value="CYTOCHROME C OXIDASE, SUBUNIT II"/>
    <property type="match status" value="1"/>
</dbReference>
<dbReference type="PRINTS" id="PR01166">
    <property type="entry name" value="CYCOXIDASEII"/>
</dbReference>
<evidence type="ECO:0000256" key="3">
    <source>
        <dbReference type="ARBA" id="ARBA00011164"/>
    </source>
</evidence>
<dbReference type="PROSITE" id="PS50857">
    <property type="entry name" value="COX2_CUA"/>
    <property type="match status" value="1"/>
</dbReference>
<evidence type="ECO:0000256" key="9">
    <source>
        <dbReference type="ARBA" id="ARBA00022792"/>
    </source>
</evidence>
<dbReference type="RefSeq" id="YP_010277787.1">
    <property type="nucleotide sequence ID" value="NC_060869.1"/>
</dbReference>
<dbReference type="InterPro" id="IPR036257">
    <property type="entry name" value="Cyt_c_oxidase_su2_TM_sf"/>
</dbReference>
<keyword evidence="12 18" id="KW-0249">Electron transport</keyword>
<dbReference type="GO" id="GO:0005743">
    <property type="term" value="C:mitochondrial inner membrane"/>
    <property type="evidence" value="ECO:0007669"/>
    <property type="project" value="UniProtKB-SubCell"/>
</dbReference>
<evidence type="ECO:0000256" key="14">
    <source>
        <dbReference type="ARBA" id="ARBA00023008"/>
    </source>
</evidence>
<evidence type="ECO:0000256" key="10">
    <source>
        <dbReference type="ARBA" id="ARBA00022842"/>
    </source>
</evidence>
<dbReference type="PROSITE" id="PS50999">
    <property type="entry name" value="COX2_TM"/>
    <property type="match status" value="1"/>
</dbReference>
<comment type="similarity">
    <text evidence="2 18">Belongs to the cytochrome c oxidase subunit 2 family.</text>
</comment>
<geneLocation type="mitochondrion" evidence="22"/>
<feature type="domain" description="Cytochrome oxidase subunit II copper A binding" evidence="20">
    <location>
        <begin position="94"/>
        <end position="226"/>
    </location>
</feature>
<evidence type="ECO:0000256" key="13">
    <source>
        <dbReference type="ARBA" id="ARBA00022989"/>
    </source>
</evidence>
<evidence type="ECO:0000256" key="8">
    <source>
        <dbReference type="ARBA" id="ARBA00022723"/>
    </source>
</evidence>
<evidence type="ECO:0000256" key="1">
    <source>
        <dbReference type="ARBA" id="ARBA00004448"/>
    </source>
</evidence>
<dbReference type="Gene3D" id="1.10.287.90">
    <property type="match status" value="1"/>
</dbReference>
<evidence type="ECO:0000256" key="4">
    <source>
        <dbReference type="ARBA" id="ARBA00015946"/>
    </source>
</evidence>
<keyword evidence="16 18" id="KW-0472">Membrane</keyword>
<dbReference type="Pfam" id="PF02790">
    <property type="entry name" value="COX2_TM"/>
    <property type="match status" value="1"/>
</dbReference>
<comment type="function">
    <text evidence="18">Component of the cytochrome c oxidase, the last enzyme in the mitochondrial electron transport chain which drives oxidative phosphorylation. The respiratory chain contains 3 multisubunit complexes succinate dehydrogenase (complex II, CII), ubiquinol-cytochrome c oxidoreductase (cytochrome b-c1 complex, complex III, CIII) and cytochrome c oxidase (complex IV, CIV), that cooperate to transfer electrons derived from NADH and succinate to molecular oxygen, creating an electrochemical gradient over the inner membrane that drives transmembrane transport and the ATP synthase. Cytochrome c oxidase is the component of the respiratory chain that catalyzes the reduction of oxygen to water. Electrons originating from reduced cytochrome c in the intermembrane space (IMS) are transferred via the dinuclear copper A center (CU(A)) of subunit 2 and heme A of subunit 1 to the active site in subunit 1, a binuclear center (BNC) formed by heme A3 and copper B (CU(B)). The BNC reduces molecular oxygen to 2 water molecules using 4 electrons from cytochrome c in the IMS and 4 protons from the mitochondrial matrix.</text>
</comment>
<evidence type="ECO:0000256" key="12">
    <source>
        <dbReference type="ARBA" id="ARBA00022982"/>
    </source>
</evidence>
<dbReference type="InterPro" id="IPR034210">
    <property type="entry name" value="CcO_II_C"/>
</dbReference>